<dbReference type="AlphaFoldDB" id="A0A0K2B690"/>
<dbReference type="Proteomes" id="UP000061018">
    <property type="component" value="Plasmid pSAM1"/>
</dbReference>
<keyword evidence="1" id="KW-0614">Plasmid</keyword>
<protein>
    <submittedName>
        <fullName evidence="1">Uncharacterized protein</fullName>
    </submittedName>
</protein>
<organism evidence="1 2">
    <name type="scientific">Streptomyces ambofaciens (strain ATCC 23877 / 3486 / DSM 40053 / JCM 4204 / NBRC 12836 / NRRL B-2516)</name>
    <dbReference type="NCBI Taxonomy" id="278992"/>
    <lineage>
        <taxon>Bacteria</taxon>
        <taxon>Bacillati</taxon>
        <taxon>Actinomycetota</taxon>
        <taxon>Actinomycetes</taxon>
        <taxon>Kitasatosporales</taxon>
        <taxon>Streptomycetaceae</taxon>
        <taxon>Streptomyces</taxon>
    </lineage>
</organism>
<name>A0A0K2B690_STRA7</name>
<gene>
    <name evidence="1" type="ORF">SAM23877_p039</name>
</gene>
<sequence>MTARSENAKGISVLHALAILRGLIEEAADQEHVDRHRYLKSLFGADWHESIVVICGLARRKDGDVVATTAGLDLYERHLKWLPDEPANYWHLRDNPHVDAAEAEVEALYAAARP</sequence>
<evidence type="ECO:0000313" key="2">
    <source>
        <dbReference type="Proteomes" id="UP000061018"/>
    </source>
</evidence>
<evidence type="ECO:0000313" key="1">
    <source>
        <dbReference type="EMBL" id="AKZ60748.1"/>
    </source>
</evidence>
<proteinExistence type="predicted"/>
<dbReference type="KEGG" id="samb:SAM23877_p039"/>
<accession>A0A0K2B690</accession>
<geneLocation type="plasmid" evidence="1 2">
    <name>pSAM1</name>
</geneLocation>
<dbReference type="RefSeq" id="WP_159042062.1">
    <property type="nucleotide sequence ID" value="NZ_CP012383.1"/>
</dbReference>
<reference evidence="2" key="1">
    <citation type="journal article" date="2015" name="J. Biotechnol.">
        <title>Complete genome sequence of Streptomyces ambofaciens ATCC 23877, the spiramycin producer.</title>
        <authorList>
            <person name="Thibessard A."/>
            <person name="Haas D."/>
            <person name="Gerbaud C."/>
            <person name="Aigle B."/>
            <person name="Lautru S."/>
            <person name="Pernodet J.L."/>
            <person name="Leblond P."/>
        </authorList>
    </citation>
    <scope>NUCLEOTIDE SEQUENCE [LARGE SCALE GENOMIC DNA]</scope>
    <source>
        <strain evidence="2">ATCC 23877 / 3486 / DSM 40053 / JCM 4204 / NBRC 12836 / NRRL B-2516</strain>
        <plasmid evidence="2">pSAM1</plasmid>
    </source>
</reference>
<dbReference type="EMBL" id="CP012383">
    <property type="protein sequence ID" value="AKZ60748.1"/>
    <property type="molecule type" value="Genomic_DNA"/>
</dbReference>